<gene>
    <name evidence="1" type="ORF">O5404_02275</name>
</gene>
<name>A0AAX3JMQ4_9SPIR</name>
<protein>
    <submittedName>
        <fullName evidence="1">Uncharacterized protein</fullName>
    </submittedName>
</protein>
<evidence type="ECO:0000313" key="1">
    <source>
        <dbReference type="EMBL" id="WAZ71843.1"/>
    </source>
</evidence>
<proteinExistence type="predicted"/>
<dbReference type="Proteomes" id="UP001164513">
    <property type="component" value="Chromosome"/>
</dbReference>
<dbReference type="AlphaFoldDB" id="A0AAX3JMQ4"/>
<accession>A0AAX3JMQ4</accession>
<sequence>MQQLYSKQAPPIITIESNTLTEALTAKGIIVPSLIPIKEIKNAIFPNYHSSSSDNLGIIIKAAKPIIAIGATEIVDATIHIICVTGGIIPTPKRNATLLKGPPISIDTITQWY</sequence>
<dbReference type="EMBL" id="CP114720">
    <property type="protein sequence ID" value="WAZ71843.1"/>
    <property type="molecule type" value="Genomic_DNA"/>
</dbReference>
<evidence type="ECO:0000313" key="2">
    <source>
        <dbReference type="Proteomes" id="UP001164513"/>
    </source>
</evidence>
<organism evidence="1 2">
    <name type="scientific">Borrelia miyamotoi</name>
    <dbReference type="NCBI Taxonomy" id="47466"/>
    <lineage>
        <taxon>Bacteria</taxon>
        <taxon>Pseudomonadati</taxon>
        <taxon>Spirochaetota</taxon>
        <taxon>Spirochaetia</taxon>
        <taxon>Spirochaetales</taxon>
        <taxon>Borreliaceae</taxon>
        <taxon>Borrelia</taxon>
    </lineage>
</organism>
<reference evidence="1" key="1">
    <citation type="submission" date="2022-12" db="EMBL/GenBank/DDBJ databases">
        <title>B. miyamotoi WGS.</title>
        <authorList>
            <person name="Gabriele M."/>
            <person name="Kuleshov K.V."/>
            <person name="Hepner S."/>
            <person name="Hoornstra D."/>
            <person name="Hovius J.W."/>
            <person name="Platonov A.E."/>
            <person name="Fingerle V."/>
            <person name="Strube C."/>
        </authorList>
    </citation>
    <scope>NUCLEOTIDE SEQUENCE</scope>
    <source>
        <strain evidence="1">ZStruIII14-9</strain>
    </source>
</reference>
<dbReference type="RefSeq" id="WP_269512034.1">
    <property type="nucleotide sequence ID" value="NZ_CP044783.2"/>
</dbReference>